<evidence type="ECO:0000313" key="3">
    <source>
        <dbReference type="EMBL" id="KAK2949307.1"/>
    </source>
</evidence>
<evidence type="ECO:0000256" key="1">
    <source>
        <dbReference type="ARBA" id="ARBA00010381"/>
    </source>
</evidence>
<dbReference type="Gene3D" id="3.30.300.130">
    <property type="entry name" value="Fe-S cluster assembly (FSCA)"/>
    <property type="match status" value="1"/>
</dbReference>
<comment type="caution">
    <text evidence="3">The sequence shown here is derived from an EMBL/GenBank/DDBJ whole genome shotgun (WGS) entry which is preliminary data.</text>
</comment>
<keyword evidence="4" id="KW-1185">Reference proteome</keyword>
<dbReference type="PANTHER" id="PTHR12377:SF0">
    <property type="entry name" value="CYTOSOLIC IRON-SULFUR ASSEMBLY COMPONENT 2B"/>
    <property type="match status" value="1"/>
</dbReference>
<dbReference type="SUPFAM" id="SSF117916">
    <property type="entry name" value="Fe-S cluster assembly (FSCA) domain-like"/>
    <property type="match status" value="1"/>
</dbReference>
<gene>
    <name evidence="3" type="ORF">BLNAU_15788</name>
</gene>
<dbReference type="Gene3D" id="6.10.250.1280">
    <property type="match status" value="1"/>
</dbReference>
<evidence type="ECO:0000256" key="2">
    <source>
        <dbReference type="SAM" id="MobiDB-lite"/>
    </source>
</evidence>
<evidence type="ECO:0000313" key="4">
    <source>
        <dbReference type="Proteomes" id="UP001281761"/>
    </source>
</evidence>
<dbReference type="InterPro" id="IPR034904">
    <property type="entry name" value="FSCA_dom_sf"/>
</dbReference>
<feature type="region of interest" description="Disordered" evidence="2">
    <location>
        <begin position="142"/>
        <end position="172"/>
    </location>
</feature>
<dbReference type="Proteomes" id="UP001281761">
    <property type="component" value="Unassembled WGS sequence"/>
</dbReference>
<name>A0ABQ9XDD8_9EUKA</name>
<accession>A0ABQ9XDD8</accession>
<comment type="similarity">
    <text evidence="1">Belongs to the MIP18 family.</text>
</comment>
<dbReference type="PANTHER" id="PTHR12377">
    <property type="entry name" value="CYTOSOLIC IRON-SULFUR ASSEMBLY COMPONENT 2B-RELATED"/>
    <property type="match status" value="1"/>
</dbReference>
<reference evidence="3 4" key="1">
    <citation type="journal article" date="2022" name="bioRxiv">
        <title>Genomics of Preaxostyla Flagellates Illuminates Evolutionary Transitions and the Path Towards Mitochondrial Loss.</title>
        <authorList>
            <person name="Novak L.V.F."/>
            <person name="Treitli S.C."/>
            <person name="Pyrih J."/>
            <person name="Halakuc P."/>
            <person name="Pipaliya S.V."/>
            <person name="Vacek V."/>
            <person name="Brzon O."/>
            <person name="Soukal P."/>
            <person name="Eme L."/>
            <person name="Dacks J.B."/>
            <person name="Karnkowska A."/>
            <person name="Elias M."/>
            <person name="Hampl V."/>
        </authorList>
    </citation>
    <scope>NUCLEOTIDE SEQUENCE [LARGE SCALE GENOMIC DNA]</scope>
    <source>
        <strain evidence="3">NAU3</strain>
        <tissue evidence="3">Gut</tissue>
    </source>
</reference>
<proteinExistence type="inferred from homology"/>
<sequence length="539" mass="60443">MINTLLLFSPPYICQTSRHFPRKQLSPTECERRTQQSLNTPYDILDELSQQYTQKRIQSLSPSVPEQELSKELSQVFDRVLSSKHDGALPVPLLSWEQMRTDQMRGHGCNSLIDLVSRRTTLSATDEVSIVGEIQRTLDALQSQADLPRDSTVSRTSSANQPSEHTHSHLSSRLNAVFPTGTDHFEAEQAPADPNIRNMIDRLVAQNIGNVSGGTSSSFVYGLDVQGVSSPPSITDIAVQPQPVCIINMDKHDVWTHPLFSFDEFHSSFVKNTLHNDLSSASHQTRSSFKITSIRTSVTSPSPLVGDCIDAVFAQSDPSSRDVLVTSFLKRLLVNSCFLCILFTKHHSFFDNELIKNRALVFFHSVGAEFDDADIFTAIAYHIFVVHSQMTLSQEGQSFFDTFTPLHIYDFIKDIIDPELPQSIGELGVVTPDQIFFNPENRSLFIAMIPTVKHCSMTPLIALCIRSRLSQLFPSSYRIRIVLAPDSHNEVAKNNRQLEDKERTAAAFENPNLQFSIKKGLLGIDKTSPFCLTLRNMED</sequence>
<dbReference type="EMBL" id="JARBJD010000159">
    <property type="protein sequence ID" value="KAK2949307.1"/>
    <property type="molecule type" value="Genomic_DNA"/>
</dbReference>
<protein>
    <submittedName>
        <fullName evidence="3">MIP18 family protein</fullName>
    </submittedName>
</protein>
<dbReference type="InterPro" id="IPR039796">
    <property type="entry name" value="MIP18"/>
</dbReference>
<organism evidence="3 4">
    <name type="scientific">Blattamonas nauphoetae</name>
    <dbReference type="NCBI Taxonomy" id="2049346"/>
    <lineage>
        <taxon>Eukaryota</taxon>
        <taxon>Metamonada</taxon>
        <taxon>Preaxostyla</taxon>
        <taxon>Oxymonadida</taxon>
        <taxon>Blattamonas</taxon>
    </lineage>
</organism>